<reference evidence="2 3" key="1">
    <citation type="submission" date="2022-07" db="EMBL/GenBank/DDBJ databases">
        <title>Novel species in genus cellulomonas.</title>
        <authorList>
            <person name="Ye L."/>
        </authorList>
    </citation>
    <scope>NUCLEOTIDE SEQUENCE [LARGE SCALE GENOMIC DNA]</scope>
    <source>
        <strain evidence="3">zg-Y908</strain>
    </source>
</reference>
<accession>A0ABY5K909</accession>
<feature type="transmembrane region" description="Helical" evidence="1">
    <location>
        <begin position="43"/>
        <end position="60"/>
    </location>
</feature>
<dbReference type="Proteomes" id="UP001317322">
    <property type="component" value="Chromosome"/>
</dbReference>
<organism evidence="2 3">
    <name type="scientific">Cellulomonas wangsupingiae</name>
    <dbReference type="NCBI Taxonomy" id="2968085"/>
    <lineage>
        <taxon>Bacteria</taxon>
        <taxon>Bacillati</taxon>
        <taxon>Actinomycetota</taxon>
        <taxon>Actinomycetes</taxon>
        <taxon>Micrococcales</taxon>
        <taxon>Cellulomonadaceae</taxon>
        <taxon>Cellulomonas</taxon>
    </lineage>
</organism>
<keyword evidence="3" id="KW-1185">Reference proteome</keyword>
<sequence length="83" mass="8207">MSGPVQHHVRPPTLTDALVPLGALALLIAGSLALFGLGALDGPVQVALVLACAVASLVALRNGRTFTAIQAAGRGAPATLEDA</sequence>
<protein>
    <submittedName>
        <fullName evidence="2">Uncharacterized protein</fullName>
    </submittedName>
</protein>
<evidence type="ECO:0000256" key="1">
    <source>
        <dbReference type="SAM" id="Phobius"/>
    </source>
</evidence>
<evidence type="ECO:0000313" key="3">
    <source>
        <dbReference type="Proteomes" id="UP001317322"/>
    </source>
</evidence>
<name>A0ABY5K909_9CELL</name>
<evidence type="ECO:0000313" key="2">
    <source>
        <dbReference type="EMBL" id="UUI64898.1"/>
    </source>
</evidence>
<proteinExistence type="predicted"/>
<gene>
    <name evidence="2" type="ORF">NP075_17580</name>
</gene>
<keyword evidence="1" id="KW-0812">Transmembrane</keyword>
<keyword evidence="1" id="KW-0472">Membrane</keyword>
<keyword evidence="1" id="KW-1133">Transmembrane helix</keyword>
<feature type="transmembrane region" description="Helical" evidence="1">
    <location>
        <begin position="17"/>
        <end position="37"/>
    </location>
</feature>
<dbReference type="EMBL" id="CP101989">
    <property type="protein sequence ID" value="UUI64898.1"/>
    <property type="molecule type" value="Genomic_DNA"/>
</dbReference>
<dbReference type="RefSeq" id="WP_227563388.1">
    <property type="nucleotide sequence ID" value="NZ_CP101989.1"/>
</dbReference>